<feature type="transmembrane region" description="Helical" evidence="2">
    <location>
        <begin position="6"/>
        <end position="28"/>
    </location>
</feature>
<name>A0A1C6WBT7_PLACE</name>
<sequence>MSVSILKFVLFSIIICSFGCGKNELYFISERSIHLERNVINFKNNRILADADNQFDLNDFYQSTLSLANQFNDYNDDDEEMIRLRNIINSHMKKHKESNTLPNLNNVDKKTKKLIHKIQKEINEARKELDNKRNDELSIQPVQDKRIIKIHENILETDNDKFLNEYIKISSNNCYKKLKKNSEYKKSKKYIIIKMMLLIIAFFVIIASGQLAFLIIYPICAPSIFLSCWELSKDRYEL</sequence>
<dbReference type="Proteomes" id="UP000507536">
    <property type="component" value="Unassembled WGS sequence"/>
</dbReference>
<keyword evidence="2" id="KW-1133">Transmembrane helix</keyword>
<dbReference type="AlphaFoldDB" id="A0A1C6WBT7"/>
<proteinExistence type="predicted"/>
<keyword evidence="2" id="KW-0472">Membrane</keyword>
<feature type="transmembrane region" description="Helical" evidence="2">
    <location>
        <begin position="195"/>
        <end position="217"/>
    </location>
</feature>
<reference evidence="3" key="1">
    <citation type="submission" date="2016-08" db="EMBL/GenBank/DDBJ databases">
        <authorList>
            <consortium name="Pathogen Informatics"/>
        </authorList>
    </citation>
    <scope>NUCLEOTIDE SEQUENCE</scope>
    <source>
        <strain evidence="3">DS</strain>
    </source>
</reference>
<dbReference type="NCBIfam" id="TIGR01597">
    <property type="entry name" value="PYST-B"/>
    <property type="match status" value="1"/>
</dbReference>
<gene>
    <name evidence="3" type="ORF">PCHDS_000499400</name>
</gene>
<feature type="coiled-coil region" evidence="1">
    <location>
        <begin position="108"/>
        <end position="135"/>
    </location>
</feature>
<protein>
    <recommendedName>
        <fullName evidence="4">Fam-b protein</fullName>
    </recommendedName>
</protein>
<dbReference type="EMBL" id="FMIN01000062">
    <property type="protein sequence ID" value="SCL84205.1"/>
    <property type="molecule type" value="Genomic_DNA"/>
</dbReference>
<evidence type="ECO:0008006" key="4">
    <source>
        <dbReference type="Google" id="ProtNLM"/>
    </source>
</evidence>
<dbReference type="Pfam" id="PF09592">
    <property type="entry name" value="DUF2031"/>
    <property type="match status" value="1"/>
</dbReference>
<evidence type="ECO:0000313" key="3">
    <source>
        <dbReference type="EMBL" id="SCL84205.1"/>
    </source>
</evidence>
<evidence type="ECO:0000256" key="1">
    <source>
        <dbReference type="SAM" id="Coils"/>
    </source>
</evidence>
<evidence type="ECO:0000256" key="2">
    <source>
        <dbReference type="SAM" id="Phobius"/>
    </source>
</evidence>
<accession>A0A1C6WBT7</accession>
<keyword evidence="1" id="KW-0175">Coiled coil</keyword>
<keyword evidence="2" id="KW-0812">Transmembrane</keyword>
<organism evidence="3">
    <name type="scientific">Plasmodium chabaudi adami</name>
    <dbReference type="NCBI Taxonomy" id="5826"/>
    <lineage>
        <taxon>Eukaryota</taxon>
        <taxon>Sar</taxon>
        <taxon>Alveolata</taxon>
        <taxon>Apicomplexa</taxon>
        <taxon>Aconoidasida</taxon>
        <taxon>Haemosporida</taxon>
        <taxon>Plasmodiidae</taxon>
        <taxon>Plasmodium</taxon>
        <taxon>Plasmodium (Vinckeia)</taxon>
    </lineage>
</organism>
<dbReference type="InterPro" id="IPR006484">
    <property type="entry name" value="PYST_B"/>
</dbReference>